<dbReference type="Proteomes" id="UP000245754">
    <property type="component" value="Unassembled WGS sequence"/>
</dbReference>
<feature type="compositionally biased region" description="Low complexity" evidence="1">
    <location>
        <begin position="237"/>
        <end position="270"/>
    </location>
</feature>
<protein>
    <recommendedName>
        <fullName evidence="5">Lipoprotein transmembrane</fullName>
    </recommendedName>
</protein>
<feature type="compositionally biased region" description="Low complexity" evidence="1">
    <location>
        <begin position="36"/>
        <end position="79"/>
    </location>
</feature>
<evidence type="ECO:0000256" key="2">
    <source>
        <dbReference type="SAM" id="SignalP"/>
    </source>
</evidence>
<keyword evidence="2" id="KW-0732">Signal</keyword>
<reference evidence="3 4" key="1">
    <citation type="submission" date="2018-05" db="EMBL/GenBank/DDBJ databases">
        <title>Genomic Encyclopedia of Type Strains, Phase IV (KMG-V): Genome sequencing to study the core and pangenomes of soil and plant-associated prokaryotes.</title>
        <authorList>
            <person name="Whitman W."/>
        </authorList>
    </citation>
    <scope>NUCLEOTIDE SEQUENCE [LARGE SCALE GENOMIC DNA]</scope>
    <source>
        <strain evidence="3 4">SLV-132</strain>
    </source>
</reference>
<gene>
    <name evidence="3" type="ORF">C7419_1011857</name>
</gene>
<comment type="caution">
    <text evidence="3">The sequence shown here is derived from an EMBL/GenBank/DDBJ whole genome shotgun (WGS) entry which is preliminary data.</text>
</comment>
<keyword evidence="4" id="KW-1185">Reference proteome</keyword>
<feature type="region of interest" description="Disordered" evidence="1">
    <location>
        <begin position="220"/>
        <end position="276"/>
    </location>
</feature>
<feature type="region of interest" description="Disordered" evidence="1">
    <location>
        <begin position="28"/>
        <end position="94"/>
    </location>
</feature>
<sequence>MFTHLLGTRLRMLTAAVAGAIVAAGCATTPSDQPDASATPAPGASAAPSAAGSAATSATPSVTPPAATTSSPASRAGTGPRPPTKTVTLPEKGRVSLAEYRAQMRDQLMKTDNAAPDVADCAAHASWVVPRSPTFDALKIPTGALAANAATVEAWNGRFSPGKQAVPVTSVVTFTASAHKRQGEAQWQPVKVRCGYADGMMLAYELLDSGGDIISEPAAAPAVATPSSRGKARKGKASAAAKSSHGTSAKASAKASTSKSTASSKTSTKATAKKKQ</sequence>
<evidence type="ECO:0000313" key="4">
    <source>
        <dbReference type="Proteomes" id="UP000245754"/>
    </source>
</evidence>
<dbReference type="NCBIfam" id="NF047384">
    <property type="entry name" value="BspC_dom"/>
    <property type="match status" value="1"/>
</dbReference>
<dbReference type="AlphaFoldDB" id="A0A316FK24"/>
<organism evidence="3 4">
    <name type="scientific">Cupriavidus plantarum</name>
    <dbReference type="NCBI Taxonomy" id="942865"/>
    <lineage>
        <taxon>Bacteria</taxon>
        <taxon>Pseudomonadati</taxon>
        <taxon>Pseudomonadota</taxon>
        <taxon>Betaproteobacteria</taxon>
        <taxon>Burkholderiales</taxon>
        <taxon>Burkholderiaceae</taxon>
        <taxon>Cupriavidus</taxon>
    </lineage>
</organism>
<feature type="signal peptide" evidence="2">
    <location>
        <begin position="1"/>
        <end position="20"/>
    </location>
</feature>
<dbReference type="EMBL" id="QGGT01000001">
    <property type="protein sequence ID" value="PWK37970.1"/>
    <property type="molecule type" value="Genomic_DNA"/>
</dbReference>
<dbReference type="InterPro" id="IPR059225">
    <property type="entry name" value="BspC"/>
</dbReference>
<evidence type="ECO:0008006" key="5">
    <source>
        <dbReference type="Google" id="ProtNLM"/>
    </source>
</evidence>
<name>A0A316FK24_9BURK</name>
<evidence type="ECO:0000313" key="3">
    <source>
        <dbReference type="EMBL" id="PWK37970.1"/>
    </source>
</evidence>
<accession>A0A316FK24</accession>
<feature type="compositionally biased region" description="Low complexity" evidence="1">
    <location>
        <begin position="220"/>
        <end position="229"/>
    </location>
</feature>
<evidence type="ECO:0000256" key="1">
    <source>
        <dbReference type="SAM" id="MobiDB-lite"/>
    </source>
</evidence>
<proteinExistence type="predicted"/>
<feature type="chain" id="PRO_5016281590" description="Lipoprotein transmembrane" evidence="2">
    <location>
        <begin position="21"/>
        <end position="276"/>
    </location>
</feature>